<protein>
    <recommendedName>
        <fullName evidence="2">UBC core domain-containing protein</fullName>
    </recommendedName>
</protein>
<evidence type="ECO:0000256" key="1">
    <source>
        <dbReference type="SAM" id="MobiDB-lite"/>
    </source>
</evidence>
<name>A0A813QXK0_9BILA</name>
<dbReference type="InterPro" id="IPR000608">
    <property type="entry name" value="UBC"/>
</dbReference>
<dbReference type="SUPFAM" id="SSF54495">
    <property type="entry name" value="UBC-like"/>
    <property type="match status" value="1"/>
</dbReference>
<dbReference type="AlphaFoldDB" id="A0A813QXK0"/>
<feature type="region of interest" description="Disordered" evidence="1">
    <location>
        <begin position="118"/>
        <end position="150"/>
    </location>
</feature>
<dbReference type="PANTHER" id="PTHR24067">
    <property type="entry name" value="UBIQUITIN-CONJUGATING ENZYME E2"/>
    <property type="match status" value="1"/>
</dbReference>
<evidence type="ECO:0000313" key="3">
    <source>
        <dbReference type="EMBL" id="CAF0772514.1"/>
    </source>
</evidence>
<gene>
    <name evidence="3" type="ORF">OXX778_LOCUS5028</name>
</gene>
<accession>A0A813QXK0</accession>
<proteinExistence type="predicted"/>
<sequence length="374" mass="42712">MASTILVELKEDIKQLEKLFLKKTNDTSCFRIITASINELVCEFIDVNKKKYRINANITENYPQSPPVWFSESEDSIIIEIIEKINTTTDENNKIVNQVKLLITDLCHSKKTPLPDLSHLNNSAISSQNNDSGHVSTNNSDNENDMDMDTEVESNNLGEDESVSGEVKKEIDGISRDNWELLQKVKNSQRQDYLKGINYGSPMANDRLMKELRDIFKSDNYKNGIYTVELKNDSLYDWNVYLHKVDPDSALFEDLKIYKEKEQKDYILLNFIFKDNFPFEPPFVRVVCPIIKGGYVLTGGAICMELLTKQGWSSAYCIESVILQISATLVKGKARIEFDKKPHLYSLSSAQVAFKSLSQMHEKNGWHTPNPNDG</sequence>
<dbReference type="OrthoDB" id="109543at2759"/>
<feature type="compositionally biased region" description="Polar residues" evidence="1">
    <location>
        <begin position="119"/>
        <end position="135"/>
    </location>
</feature>
<dbReference type="Proteomes" id="UP000663879">
    <property type="component" value="Unassembled WGS sequence"/>
</dbReference>
<dbReference type="InterPro" id="IPR050113">
    <property type="entry name" value="Ub_conjugating_enzyme"/>
</dbReference>
<reference evidence="3" key="1">
    <citation type="submission" date="2021-02" db="EMBL/GenBank/DDBJ databases">
        <authorList>
            <person name="Nowell W R."/>
        </authorList>
    </citation>
    <scope>NUCLEOTIDE SEQUENCE</scope>
    <source>
        <strain evidence="3">Ploen Becks lab</strain>
    </source>
</reference>
<dbReference type="Pfam" id="PF00179">
    <property type="entry name" value="UQ_con"/>
    <property type="match status" value="1"/>
</dbReference>
<feature type="domain" description="UBC core" evidence="2">
    <location>
        <begin position="203"/>
        <end position="367"/>
    </location>
</feature>
<dbReference type="Gene3D" id="3.10.110.10">
    <property type="entry name" value="Ubiquitin Conjugating Enzyme"/>
    <property type="match status" value="1"/>
</dbReference>
<keyword evidence="4" id="KW-1185">Reference proteome</keyword>
<organism evidence="3 4">
    <name type="scientific">Brachionus calyciflorus</name>
    <dbReference type="NCBI Taxonomy" id="104777"/>
    <lineage>
        <taxon>Eukaryota</taxon>
        <taxon>Metazoa</taxon>
        <taxon>Spiralia</taxon>
        <taxon>Gnathifera</taxon>
        <taxon>Rotifera</taxon>
        <taxon>Eurotatoria</taxon>
        <taxon>Monogononta</taxon>
        <taxon>Pseudotrocha</taxon>
        <taxon>Ploima</taxon>
        <taxon>Brachionidae</taxon>
        <taxon>Brachionus</taxon>
    </lineage>
</organism>
<evidence type="ECO:0000259" key="2">
    <source>
        <dbReference type="PROSITE" id="PS50127"/>
    </source>
</evidence>
<dbReference type="PROSITE" id="PS50127">
    <property type="entry name" value="UBC_2"/>
    <property type="match status" value="1"/>
</dbReference>
<dbReference type="InterPro" id="IPR016135">
    <property type="entry name" value="UBQ-conjugating_enzyme/RWD"/>
</dbReference>
<evidence type="ECO:0000313" key="4">
    <source>
        <dbReference type="Proteomes" id="UP000663879"/>
    </source>
</evidence>
<dbReference type="EMBL" id="CAJNOC010000526">
    <property type="protein sequence ID" value="CAF0772514.1"/>
    <property type="molecule type" value="Genomic_DNA"/>
</dbReference>
<comment type="caution">
    <text evidence="3">The sequence shown here is derived from an EMBL/GenBank/DDBJ whole genome shotgun (WGS) entry which is preliminary data.</text>
</comment>
<dbReference type="CDD" id="cd23802">
    <property type="entry name" value="UBCc_UBE2Q"/>
    <property type="match status" value="1"/>
</dbReference>
<dbReference type="SMART" id="SM00212">
    <property type="entry name" value="UBCc"/>
    <property type="match status" value="1"/>
</dbReference>